<evidence type="ECO:0000256" key="1">
    <source>
        <dbReference type="SAM" id="Coils"/>
    </source>
</evidence>
<dbReference type="EMBL" id="KV453909">
    <property type="protein sequence ID" value="ODV81362.1"/>
    <property type="molecule type" value="Genomic_DNA"/>
</dbReference>
<name>A0A1E4SPP1_9ASCO</name>
<sequence length="559" mass="62369">MIDADLFIKNSPFRITHNDSASSYNLANTTPDLLKFQLQEQYRNKLNELKSDAPAGEFNLLNMQFMEDSFNLHLQSNLDRGHITLTESLPSLTDALVDDDDDDEMDSFILSNSSKPNYLNLKVLIENSILDTSKINKDSILSLAALRSLKLVIEQKKELHQYLVSKITISQQFISSIILKQPEHEELDAALLLKILKLNTALQDQLLSTNSELEALSIKLNNHNLACLVLGYVEDVRLSSSNKDLGSLSKGNTQISSPFGSPRRATSSTSPRKPVSSDSVLKSFDSLFSHIASIAAQRNIPLPTPPSPSRSQPDTIHARTLWAQSCIDAVLNSDSTKQPVKEVSFLNDSSFFSSTSPLRGNLNPAEKQLAEYKTALNDMRFSHQYLTKEYEISRESSMKLIQEYRKRIAQLEKELNSAKGPSSTSLSSSGSHEDLAGKDKEIFRLRKELNILKIDRIGTKSNNGSSSQLLLTSPRMAQGSYDSPILSTSNTFNISPVTGDLLTPSDASSSGMSNGILRKEFRKIVSDIQDQHEVELSEERIQRRNLQLEIEKLRAQLTH</sequence>
<dbReference type="GeneID" id="30983329"/>
<dbReference type="RefSeq" id="XP_020066484.1">
    <property type="nucleotide sequence ID" value="XM_020209193.1"/>
</dbReference>
<feature type="compositionally biased region" description="Polar residues" evidence="2">
    <location>
        <begin position="244"/>
        <end position="259"/>
    </location>
</feature>
<feature type="region of interest" description="Disordered" evidence="2">
    <location>
        <begin position="415"/>
        <end position="434"/>
    </location>
</feature>
<organism evidence="3 4">
    <name type="scientific">Suhomyces tanzawaensis NRRL Y-17324</name>
    <dbReference type="NCBI Taxonomy" id="984487"/>
    <lineage>
        <taxon>Eukaryota</taxon>
        <taxon>Fungi</taxon>
        <taxon>Dikarya</taxon>
        <taxon>Ascomycota</taxon>
        <taxon>Saccharomycotina</taxon>
        <taxon>Pichiomycetes</taxon>
        <taxon>Debaryomycetaceae</taxon>
        <taxon>Suhomyces</taxon>
    </lineage>
</organism>
<gene>
    <name evidence="3" type="ORF">CANTADRAFT_45261</name>
</gene>
<dbReference type="Proteomes" id="UP000094285">
    <property type="component" value="Unassembled WGS sequence"/>
</dbReference>
<proteinExistence type="predicted"/>
<evidence type="ECO:0000313" key="4">
    <source>
        <dbReference type="Proteomes" id="UP000094285"/>
    </source>
</evidence>
<feature type="coiled-coil region" evidence="1">
    <location>
        <begin position="529"/>
        <end position="556"/>
    </location>
</feature>
<reference evidence="4" key="1">
    <citation type="submission" date="2016-05" db="EMBL/GenBank/DDBJ databases">
        <title>Comparative genomics of biotechnologically important yeasts.</title>
        <authorList>
            <consortium name="DOE Joint Genome Institute"/>
            <person name="Riley R."/>
            <person name="Haridas S."/>
            <person name="Wolfe K.H."/>
            <person name="Lopes M.R."/>
            <person name="Hittinger C.T."/>
            <person name="Goker M."/>
            <person name="Salamov A."/>
            <person name="Wisecaver J."/>
            <person name="Long T.M."/>
            <person name="Aerts A.L."/>
            <person name="Barry K."/>
            <person name="Choi C."/>
            <person name="Clum A."/>
            <person name="Coughlan A.Y."/>
            <person name="Deshpande S."/>
            <person name="Douglass A.P."/>
            <person name="Hanson S.J."/>
            <person name="Klenk H.-P."/>
            <person name="Labutti K."/>
            <person name="Lapidus A."/>
            <person name="Lindquist E."/>
            <person name="Lipzen A."/>
            <person name="Meier-Kolthoff J.P."/>
            <person name="Ohm R.A."/>
            <person name="Otillar R.P."/>
            <person name="Pangilinan J."/>
            <person name="Peng Y."/>
            <person name="Rokas A."/>
            <person name="Rosa C.A."/>
            <person name="Scheuner C."/>
            <person name="Sibirny A.A."/>
            <person name="Slot J.C."/>
            <person name="Stielow J.B."/>
            <person name="Sun H."/>
            <person name="Kurtzman C.P."/>
            <person name="Blackwell M."/>
            <person name="Grigoriev I.V."/>
            <person name="Jeffries T.W."/>
        </authorList>
    </citation>
    <scope>NUCLEOTIDE SEQUENCE [LARGE SCALE GENOMIC DNA]</scope>
    <source>
        <strain evidence="4">NRRL Y-17324</strain>
    </source>
</reference>
<evidence type="ECO:0000256" key="2">
    <source>
        <dbReference type="SAM" id="MobiDB-lite"/>
    </source>
</evidence>
<keyword evidence="1" id="KW-0175">Coiled coil</keyword>
<accession>A0A1E4SPP1</accession>
<feature type="compositionally biased region" description="Low complexity" evidence="2">
    <location>
        <begin position="261"/>
        <end position="272"/>
    </location>
</feature>
<feature type="region of interest" description="Disordered" evidence="2">
    <location>
        <begin position="244"/>
        <end position="278"/>
    </location>
</feature>
<protein>
    <submittedName>
        <fullName evidence="3">Uncharacterized protein</fullName>
    </submittedName>
</protein>
<dbReference type="AlphaFoldDB" id="A0A1E4SPP1"/>
<keyword evidence="4" id="KW-1185">Reference proteome</keyword>
<dbReference type="OrthoDB" id="3996692at2759"/>
<evidence type="ECO:0000313" key="3">
    <source>
        <dbReference type="EMBL" id="ODV81362.1"/>
    </source>
</evidence>
<dbReference type="STRING" id="984487.A0A1E4SPP1"/>